<dbReference type="PANTHER" id="PTHR38117:SF1">
    <property type="entry name" value="DUF3074 DOMAIN-CONTAINING PROTEIN"/>
    <property type="match status" value="1"/>
</dbReference>
<dbReference type="AlphaFoldDB" id="A0A6A6IEZ0"/>
<evidence type="ECO:0000313" key="3">
    <source>
        <dbReference type="Proteomes" id="UP000800094"/>
    </source>
</evidence>
<dbReference type="PANTHER" id="PTHR38117">
    <property type="entry name" value="NACHT AND WD40 DOMAIN PROTEIN"/>
    <property type="match status" value="1"/>
</dbReference>
<evidence type="ECO:0000313" key="2">
    <source>
        <dbReference type="EMBL" id="KAF2249144.1"/>
    </source>
</evidence>
<dbReference type="GeneID" id="54578264"/>
<proteinExistence type="predicted"/>
<reference evidence="2" key="1">
    <citation type="journal article" date="2020" name="Stud. Mycol.">
        <title>101 Dothideomycetes genomes: a test case for predicting lifestyles and emergence of pathogens.</title>
        <authorList>
            <person name="Haridas S."/>
            <person name="Albert R."/>
            <person name="Binder M."/>
            <person name="Bloem J."/>
            <person name="Labutti K."/>
            <person name="Salamov A."/>
            <person name="Andreopoulos B."/>
            <person name="Baker S."/>
            <person name="Barry K."/>
            <person name="Bills G."/>
            <person name="Bluhm B."/>
            <person name="Cannon C."/>
            <person name="Castanera R."/>
            <person name="Culley D."/>
            <person name="Daum C."/>
            <person name="Ezra D."/>
            <person name="Gonzalez J."/>
            <person name="Henrissat B."/>
            <person name="Kuo A."/>
            <person name="Liang C."/>
            <person name="Lipzen A."/>
            <person name="Lutzoni F."/>
            <person name="Magnuson J."/>
            <person name="Mondo S."/>
            <person name="Nolan M."/>
            <person name="Ohm R."/>
            <person name="Pangilinan J."/>
            <person name="Park H.-J."/>
            <person name="Ramirez L."/>
            <person name="Alfaro M."/>
            <person name="Sun H."/>
            <person name="Tritt A."/>
            <person name="Yoshinaga Y."/>
            <person name="Zwiers L.-H."/>
            <person name="Turgeon B."/>
            <person name="Goodwin S."/>
            <person name="Spatafora J."/>
            <person name="Crous P."/>
            <person name="Grigoriev I."/>
        </authorList>
    </citation>
    <scope>NUCLEOTIDE SEQUENCE</scope>
    <source>
        <strain evidence="2">CBS 122368</strain>
    </source>
</reference>
<dbReference type="EMBL" id="ML987195">
    <property type="protein sequence ID" value="KAF2249144.1"/>
    <property type="molecule type" value="Genomic_DNA"/>
</dbReference>
<accession>A0A6A6IEZ0</accession>
<dbReference type="RefSeq" id="XP_033684148.1">
    <property type="nucleotide sequence ID" value="XM_033824934.1"/>
</dbReference>
<protein>
    <recommendedName>
        <fullName evidence="1">DUF7053 domain-containing protein</fullName>
    </recommendedName>
</protein>
<keyword evidence="3" id="KW-1185">Reference proteome</keyword>
<name>A0A6A6IEZ0_9PLEO</name>
<evidence type="ECO:0000259" key="1">
    <source>
        <dbReference type="Pfam" id="PF23155"/>
    </source>
</evidence>
<gene>
    <name evidence="2" type="ORF">BU26DRAFT_457089</name>
</gene>
<sequence length="177" mass="19856">MFSFNTTANLHHVTPLPSGTTFEAALSNLQNHDLLIKLDPELAHYETLPPDDAAPNTKRYKVTDHMHTLPKGLWDTTVTFESHITNTADGVEWVIKAPLGLVQRTTWRLTRSEDLGKGKEKVGEDEDNEKSEWSLVEDVEITASRLLVGTVKGKCEENWRGIHGKFMGHLKSVEVQA</sequence>
<dbReference type="Pfam" id="PF23155">
    <property type="entry name" value="DUF7053"/>
    <property type="match status" value="1"/>
</dbReference>
<feature type="domain" description="DUF7053" evidence="1">
    <location>
        <begin position="6"/>
        <end position="170"/>
    </location>
</feature>
<dbReference type="Proteomes" id="UP000800094">
    <property type="component" value="Unassembled WGS sequence"/>
</dbReference>
<dbReference type="InterPro" id="IPR055481">
    <property type="entry name" value="DUF7053"/>
</dbReference>
<organism evidence="2 3">
    <name type="scientific">Trematosphaeria pertusa</name>
    <dbReference type="NCBI Taxonomy" id="390896"/>
    <lineage>
        <taxon>Eukaryota</taxon>
        <taxon>Fungi</taxon>
        <taxon>Dikarya</taxon>
        <taxon>Ascomycota</taxon>
        <taxon>Pezizomycotina</taxon>
        <taxon>Dothideomycetes</taxon>
        <taxon>Pleosporomycetidae</taxon>
        <taxon>Pleosporales</taxon>
        <taxon>Massarineae</taxon>
        <taxon>Trematosphaeriaceae</taxon>
        <taxon>Trematosphaeria</taxon>
    </lineage>
</organism>
<dbReference type="OrthoDB" id="4794810at2759"/>